<evidence type="ECO:0000313" key="2">
    <source>
        <dbReference type="EMBL" id="APH55123.1"/>
    </source>
</evidence>
<feature type="coiled-coil region" evidence="1">
    <location>
        <begin position="35"/>
        <end position="81"/>
    </location>
</feature>
<evidence type="ECO:0000313" key="3">
    <source>
        <dbReference type="Proteomes" id="UP000182373"/>
    </source>
</evidence>
<name>A0AAC9KD08_9PROT</name>
<reference evidence="3" key="1">
    <citation type="submission" date="2016-11" db="EMBL/GenBank/DDBJ databases">
        <title>Comparative genomic and phenotypic analysis of Granulibacter bethesdensis clinical isolates from patients with chronic granulomatous disease.</title>
        <authorList>
            <person name="Zarember K.A."/>
            <person name="Porcella S.F."/>
            <person name="Chu J."/>
            <person name="Ding L."/>
            <person name="Dahlstrom E."/>
            <person name="Barbian K."/>
            <person name="Martens C."/>
            <person name="Sykora L."/>
            <person name="Kramer S."/>
            <person name="Pettinato A.M."/>
            <person name="Hong H."/>
            <person name="Wald G."/>
            <person name="Berg L.J."/>
            <person name="Rogge L.S."/>
            <person name="Greenberg D.E."/>
            <person name="Falcone E.L."/>
            <person name="Neves J.F."/>
            <person name="Simoes M.J."/>
            <person name="Casal M."/>
            <person name="Rodriguez-Lopez F.C."/>
            <person name="Zelazny A."/>
            <person name="Gallin J.I."/>
            <person name="Holland S.M."/>
        </authorList>
    </citation>
    <scope>NUCLEOTIDE SEQUENCE [LARGE SCALE GENOMIC DNA]</scope>
    <source>
        <strain evidence="3">NIH9.1</strain>
    </source>
</reference>
<dbReference type="Proteomes" id="UP000182373">
    <property type="component" value="Chromosome"/>
</dbReference>
<sequence length="113" mass="12627">MIPNDLVRYDFCAGSRMTHPGDNLMALFRRSRPSADDAREQILRLREQVEALLNDRVTPALADAAGRAESAARNAQRYTREHSSVICNHVKERPLVALLAAGATGWLIGRIFR</sequence>
<accession>A0AAC9KD08</accession>
<organism evidence="2 3">
    <name type="scientific">Granulibacter bethesdensis</name>
    <dbReference type="NCBI Taxonomy" id="364410"/>
    <lineage>
        <taxon>Bacteria</taxon>
        <taxon>Pseudomonadati</taxon>
        <taxon>Pseudomonadota</taxon>
        <taxon>Alphaproteobacteria</taxon>
        <taxon>Acetobacterales</taxon>
        <taxon>Acetobacteraceae</taxon>
        <taxon>Granulibacter</taxon>
    </lineage>
</organism>
<protein>
    <submittedName>
        <fullName evidence="2">Uncharacterized protein</fullName>
    </submittedName>
</protein>
<gene>
    <name evidence="2" type="ORF">GbCGDNIH9_1813</name>
</gene>
<proteinExistence type="predicted"/>
<keyword evidence="1" id="KW-0175">Coiled coil</keyword>
<dbReference type="AlphaFoldDB" id="A0AAC9KD08"/>
<dbReference type="EMBL" id="CP018191">
    <property type="protein sequence ID" value="APH55123.1"/>
    <property type="molecule type" value="Genomic_DNA"/>
</dbReference>
<evidence type="ECO:0000256" key="1">
    <source>
        <dbReference type="SAM" id="Coils"/>
    </source>
</evidence>